<organism evidence="1 2">
    <name type="scientific">Anaerosolibacter carboniphilus</name>
    <dbReference type="NCBI Taxonomy" id="1417629"/>
    <lineage>
        <taxon>Bacteria</taxon>
        <taxon>Bacillati</taxon>
        <taxon>Bacillota</taxon>
        <taxon>Clostridia</taxon>
        <taxon>Peptostreptococcales</taxon>
        <taxon>Thermotaleaceae</taxon>
        <taxon>Anaerosolibacter</taxon>
    </lineage>
</organism>
<dbReference type="Gene3D" id="2.30.110.40">
    <property type="entry name" value="Phage tail tube protein"/>
    <property type="match status" value="1"/>
</dbReference>
<evidence type="ECO:0008006" key="3">
    <source>
        <dbReference type="Google" id="ProtNLM"/>
    </source>
</evidence>
<dbReference type="InterPro" id="IPR018989">
    <property type="entry name" value="DUF2001"/>
</dbReference>
<dbReference type="SUPFAM" id="SSF69279">
    <property type="entry name" value="Phage tail proteins"/>
    <property type="match status" value="1"/>
</dbReference>
<reference evidence="1 2" key="1">
    <citation type="submission" date="2020-08" db="EMBL/GenBank/DDBJ databases">
        <title>Genomic Encyclopedia of Type Strains, Phase IV (KMG-IV): sequencing the most valuable type-strain genomes for metagenomic binning, comparative biology and taxonomic classification.</title>
        <authorList>
            <person name="Goeker M."/>
        </authorList>
    </citation>
    <scope>NUCLEOTIDE SEQUENCE [LARGE SCALE GENOMIC DNA]</scope>
    <source>
        <strain evidence="1 2">DSM 103526</strain>
    </source>
</reference>
<comment type="caution">
    <text evidence="1">The sequence shown here is derived from an EMBL/GenBank/DDBJ whole genome shotgun (WGS) entry which is preliminary data.</text>
</comment>
<dbReference type="InterPro" id="IPR038628">
    <property type="entry name" value="XkdM-like_sf"/>
</dbReference>
<proteinExistence type="predicted"/>
<dbReference type="RefSeq" id="WP_184308815.1">
    <property type="nucleotide sequence ID" value="NZ_JACHEN010000004.1"/>
</dbReference>
<evidence type="ECO:0000313" key="1">
    <source>
        <dbReference type="EMBL" id="MBB6214961.1"/>
    </source>
</evidence>
<dbReference type="Proteomes" id="UP000579281">
    <property type="component" value="Unassembled WGS sequence"/>
</dbReference>
<keyword evidence="2" id="KW-1185">Reference proteome</keyword>
<evidence type="ECO:0000313" key="2">
    <source>
        <dbReference type="Proteomes" id="UP000579281"/>
    </source>
</evidence>
<accession>A0A841KNV1</accession>
<name>A0A841KNV1_9FIRM</name>
<protein>
    <recommendedName>
        <fullName evidence="3">Terminase</fullName>
    </recommendedName>
</protein>
<sequence>MAKLKANRVINGTFGSIWVNGEKWAEVKSFELKVQGQYEDVNFCEELGKHRKYMGFEGSGTITLQKVYDRGAKLLAEAFKSGEMPDVKIVGKLADPAAFGHTRVEATEVTFDEFTLLKFENKALGEEELPFQFADYDLIDAI</sequence>
<gene>
    <name evidence="1" type="ORF">HNQ80_001046</name>
</gene>
<dbReference type="EMBL" id="JACHEN010000004">
    <property type="protein sequence ID" value="MBB6214961.1"/>
    <property type="molecule type" value="Genomic_DNA"/>
</dbReference>
<dbReference type="AlphaFoldDB" id="A0A841KNV1"/>
<dbReference type="Pfam" id="PF09393">
    <property type="entry name" value="DUF2001"/>
    <property type="match status" value="1"/>
</dbReference>